<evidence type="ECO:0000256" key="4">
    <source>
        <dbReference type="NCBIfam" id="TIGR03654"/>
    </source>
</evidence>
<dbReference type="SUPFAM" id="SSF56053">
    <property type="entry name" value="Ribosomal protein L6"/>
    <property type="match status" value="2"/>
</dbReference>
<dbReference type="EMBL" id="MNXQ01000035">
    <property type="protein sequence ID" value="OIP03510.1"/>
    <property type="molecule type" value="Genomic_DNA"/>
</dbReference>
<dbReference type="NCBIfam" id="TIGR03654">
    <property type="entry name" value="L6_bact"/>
    <property type="match status" value="1"/>
</dbReference>
<dbReference type="GO" id="GO:0022625">
    <property type="term" value="C:cytosolic large ribosomal subunit"/>
    <property type="evidence" value="ECO:0007669"/>
    <property type="project" value="UniProtKB-UniRule"/>
</dbReference>
<evidence type="ECO:0000256" key="6">
    <source>
        <dbReference type="RuleBase" id="RU003870"/>
    </source>
</evidence>
<gene>
    <name evidence="8" type="ORF">AUK18_01925</name>
</gene>
<comment type="similarity">
    <text evidence="5">Belongs to the universal ribosomal protein uL6 family.</text>
</comment>
<evidence type="ECO:0000313" key="8">
    <source>
        <dbReference type="EMBL" id="OIP03510.1"/>
    </source>
</evidence>
<dbReference type="GO" id="GO:0003735">
    <property type="term" value="F:structural constituent of ribosome"/>
    <property type="evidence" value="ECO:0007669"/>
    <property type="project" value="UniProtKB-UniRule"/>
</dbReference>
<dbReference type="AlphaFoldDB" id="A0A1J5B9F5"/>
<dbReference type="Pfam" id="PF00347">
    <property type="entry name" value="Ribosomal_L6"/>
    <property type="match status" value="2"/>
</dbReference>
<dbReference type="PROSITE" id="PS00525">
    <property type="entry name" value="RIBOSOMAL_L6_1"/>
    <property type="match status" value="1"/>
</dbReference>
<evidence type="ECO:0000256" key="5">
    <source>
        <dbReference type="RuleBase" id="RU003869"/>
    </source>
</evidence>
<keyword evidence="6" id="KW-0694">RNA-binding</keyword>
<dbReference type="InterPro" id="IPR019906">
    <property type="entry name" value="Ribosomal_uL6_bac-type"/>
</dbReference>
<protein>
    <recommendedName>
        <fullName evidence="3 4">50S ribosomal protein L6</fullName>
    </recommendedName>
</protein>
<feature type="domain" description="Large ribosomal subunit protein uL6 alpha-beta" evidence="7">
    <location>
        <begin position="11"/>
        <end position="78"/>
    </location>
</feature>
<evidence type="ECO:0000256" key="3">
    <source>
        <dbReference type="ARBA" id="ARBA00035454"/>
    </source>
</evidence>
<sequence length="182" mass="19811">MSRIGLQPIIVPDNLTVTISRGLISVKSAAQELTQLIHRDIQVSQKDNTLLVKVVRTSRKSKALHGLTRSLIANMIFGLVKGFTKTLEIQGTGFRVTPKGAGLELALGYSHPVVFNPPPGIKLEIKDTKFIIVSGADKYLVGQVAANIRRFRSPDAYKGKGIRYLNELVRLKPGKAAKAAEA</sequence>
<dbReference type="InterPro" id="IPR002358">
    <property type="entry name" value="Ribosomal_uL6_CS"/>
</dbReference>
<keyword evidence="2 5" id="KW-0687">Ribonucleoprotein</keyword>
<dbReference type="Proteomes" id="UP000183605">
    <property type="component" value="Unassembled WGS sequence"/>
</dbReference>
<dbReference type="PRINTS" id="PR00059">
    <property type="entry name" value="RIBOSOMALL6"/>
</dbReference>
<feature type="domain" description="Large ribosomal subunit protein uL6 alpha-beta" evidence="7">
    <location>
        <begin position="91"/>
        <end position="164"/>
    </location>
</feature>
<proteinExistence type="inferred from homology"/>
<comment type="function">
    <text evidence="6">This protein binds to the 23S rRNA, and is important in its secondary structure. It is located near the subunit interface in the base of the L7/L12 stalk, and near the tRNA binding site of the peptidyltransferase center.</text>
</comment>
<dbReference type="GO" id="GO:0019843">
    <property type="term" value="F:rRNA binding"/>
    <property type="evidence" value="ECO:0007669"/>
    <property type="project" value="UniProtKB-UniRule"/>
</dbReference>
<dbReference type="InterPro" id="IPR020040">
    <property type="entry name" value="Ribosomal_uL6_a/b-dom"/>
</dbReference>
<keyword evidence="6" id="KW-0699">rRNA-binding</keyword>
<keyword evidence="1 5" id="KW-0689">Ribosomal protein</keyword>
<name>A0A1J5B9F5_9BACT</name>
<accession>A0A1J5B9F5</accession>
<evidence type="ECO:0000259" key="7">
    <source>
        <dbReference type="Pfam" id="PF00347"/>
    </source>
</evidence>
<dbReference type="Gene3D" id="3.90.930.12">
    <property type="entry name" value="Ribosomal protein L6, alpha-beta domain"/>
    <property type="match status" value="2"/>
</dbReference>
<evidence type="ECO:0000256" key="1">
    <source>
        <dbReference type="ARBA" id="ARBA00022980"/>
    </source>
</evidence>
<evidence type="ECO:0000313" key="9">
    <source>
        <dbReference type="Proteomes" id="UP000183605"/>
    </source>
</evidence>
<dbReference type="GO" id="GO:0002181">
    <property type="term" value="P:cytoplasmic translation"/>
    <property type="evidence" value="ECO:0007669"/>
    <property type="project" value="TreeGrafter"/>
</dbReference>
<dbReference type="InterPro" id="IPR000702">
    <property type="entry name" value="Ribosomal_uL6-like"/>
</dbReference>
<comment type="caution">
    <text evidence="8">The sequence shown here is derived from an EMBL/GenBank/DDBJ whole genome shotgun (WGS) entry which is preliminary data.</text>
</comment>
<evidence type="ECO:0000256" key="2">
    <source>
        <dbReference type="ARBA" id="ARBA00023274"/>
    </source>
</evidence>
<dbReference type="PANTHER" id="PTHR11655:SF14">
    <property type="entry name" value="LARGE RIBOSOMAL SUBUNIT PROTEIN UL6M"/>
    <property type="match status" value="1"/>
</dbReference>
<dbReference type="InterPro" id="IPR036789">
    <property type="entry name" value="Ribosomal_uL6-like_a/b-dom_sf"/>
</dbReference>
<dbReference type="PIRSF" id="PIRSF002162">
    <property type="entry name" value="Ribosomal_L6"/>
    <property type="match status" value="1"/>
</dbReference>
<organism evidence="8 9">
    <name type="scientific">Candidatus Beckwithbacteria bacterium CG2_30_44_31</name>
    <dbReference type="NCBI Taxonomy" id="1805035"/>
    <lineage>
        <taxon>Bacteria</taxon>
        <taxon>Candidatus Beckwithiibacteriota</taxon>
    </lineage>
</organism>
<reference evidence="8 9" key="1">
    <citation type="journal article" date="2016" name="Environ. Microbiol.">
        <title>Genomic resolution of a cold subsurface aquifer community provides metabolic insights for novel microbes adapted to high CO concentrations.</title>
        <authorList>
            <person name="Probst A.J."/>
            <person name="Castelle C.J."/>
            <person name="Singh A."/>
            <person name="Brown C.T."/>
            <person name="Anantharaman K."/>
            <person name="Sharon I."/>
            <person name="Hug L.A."/>
            <person name="Burstein D."/>
            <person name="Emerson J.B."/>
            <person name="Thomas B.C."/>
            <person name="Banfield J.F."/>
        </authorList>
    </citation>
    <scope>NUCLEOTIDE SEQUENCE [LARGE SCALE GENOMIC DNA]</scope>
    <source>
        <strain evidence="8">CG2_30_44_31</strain>
    </source>
</reference>
<dbReference type="PANTHER" id="PTHR11655">
    <property type="entry name" value="60S/50S RIBOSOMAL PROTEIN L6/L9"/>
    <property type="match status" value="1"/>
</dbReference>